<evidence type="ECO:0000256" key="2">
    <source>
        <dbReference type="ARBA" id="ARBA00022475"/>
    </source>
</evidence>
<dbReference type="Proteomes" id="UP000199628">
    <property type="component" value="Unassembled WGS sequence"/>
</dbReference>
<feature type="transmembrane region" description="Helical" evidence="6">
    <location>
        <begin position="255"/>
        <end position="277"/>
    </location>
</feature>
<evidence type="ECO:0000256" key="6">
    <source>
        <dbReference type="SAM" id="Phobius"/>
    </source>
</evidence>
<proteinExistence type="predicted"/>
<protein>
    <submittedName>
        <fullName evidence="8">Tight adherence protein B</fullName>
    </submittedName>
</protein>
<sequence>MENLFSNEFLNYVMLAAVFVGTFLLVTGLTQLLRPSENNAEARNRRLQMIRAGATNEEVFALLRSDVGGGILNRLPLVGNLPKMLSLSGVSISATTFLVFCVLGSLGIFVVATLLIPIWQAAPLAMVLGLVVPMLVLKNRYEQRKKALTNQLPDALDLLARGLRIGHPLNASISAVANEMPDPIGTEFGLIFDQINFGDDLPDAVQDFADRVDSEDAQYLAASIAIQHGTGGDLARIITVLATVIRKRISLRNRILAISAEGRLSGLLLSIIPLVIIGMMSLNAPGYYTELSDDPTFIKLAVLVVVLMVANVVCLHKLVNFRV</sequence>
<evidence type="ECO:0000259" key="7">
    <source>
        <dbReference type="Pfam" id="PF00482"/>
    </source>
</evidence>
<gene>
    <name evidence="8" type="ORF">SAMN04488239_13113</name>
</gene>
<evidence type="ECO:0000256" key="1">
    <source>
        <dbReference type="ARBA" id="ARBA00004651"/>
    </source>
</evidence>
<accession>A0A1G7FA54</accession>
<dbReference type="InterPro" id="IPR018076">
    <property type="entry name" value="T2SS_GspF_dom"/>
</dbReference>
<dbReference type="GO" id="GO:0005886">
    <property type="term" value="C:plasma membrane"/>
    <property type="evidence" value="ECO:0007669"/>
    <property type="project" value="UniProtKB-SubCell"/>
</dbReference>
<evidence type="ECO:0000256" key="5">
    <source>
        <dbReference type="ARBA" id="ARBA00023136"/>
    </source>
</evidence>
<name>A0A1G7FA54_9RHOB</name>
<dbReference type="PANTHER" id="PTHR35007:SF1">
    <property type="entry name" value="PILUS ASSEMBLY PROTEIN"/>
    <property type="match status" value="1"/>
</dbReference>
<feature type="domain" description="Type II secretion system protein GspF" evidence="7">
    <location>
        <begin position="156"/>
        <end position="280"/>
    </location>
</feature>
<feature type="transmembrane region" description="Helical" evidence="6">
    <location>
        <begin position="84"/>
        <end position="112"/>
    </location>
</feature>
<dbReference type="Pfam" id="PF00482">
    <property type="entry name" value="T2SSF"/>
    <property type="match status" value="1"/>
</dbReference>
<dbReference type="InterPro" id="IPR042094">
    <property type="entry name" value="T2SS_GspF_sf"/>
</dbReference>
<dbReference type="EMBL" id="FMZV01000031">
    <property type="protein sequence ID" value="SDE72724.1"/>
    <property type="molecule type" value="Genomic_DNA"/>
</dbReference>
<evidence type="ECO:0000256" key="3">
    <source>
        <dbReference type="ARBA" id="ARBA00022692"/>
    </source>
</evidence>
<evidence type="ECO:0000313" key="8">
    <source>
        <dbReference type="EMBL" id="SDE72724.1"/>
    </source>
</evidence>
<evidence type="ECO:0000313" key="9">
    <source>
        <dbReference type="Proteomes" id="UP000199628"/>
    </source>
</evidence>
<keyword evidence="3 6" id="KW-0812">Transmembrane</keyword>
<dbReference type="AlphaFoldDB" id="A0A1G7FA54"/>
<feature type="transmembrane region" description="Helical" evidence="6">
    <location>
        <begin position="12"/>
        <end position="33"/>
    </location>
</feature>
<keyword evidence="2" id="KW-1003">Cell membrane</keyword>
<organism evidence="8 9">
    <name type="scientific">Ruegeria marina</name>
    <dbReference type="NCBI Taxonomy" id="639004"/>
    <lineage>
        <taxon>Bacteria</taxon>
        <taxon>Pseudomonadati</taxon>
        <taxon>Pseudomonadota</taxon>
        <taxon>Alphaproteobacteria</taxon>
        <taxon>Rhodobacterales</taxon>
        <taxon>Roseobacteraceae</taxon>
        <taxon>Ruegeria</taxon>
    </lineage>
</organism>
<dbReference type="RefSeq" id="WP_176828234.1">
    <property type="nucleotide sequence ID" value="NZ_FMZV01000031.1"/>
</dbReference>
<dbReference type="PANTHER" id="PTHR35007">
    <property type="entry name" value="INTEGRAL MEMBRANE PROTEIN-RELATED"/>
    <property type="match status" value="1"/>
</dbReference>
<evidence type="ECO:0000256" key="4">
    <source>
        <dbReference type="ARBA" id="ARBA00022989"/>
    </source>
</evidence>
<dbReference type="STRING" id="639004.SAMN04488239_13113"/>
<feature type="transmembrane region" description="Helical" evidence="6">
    <location>
        <begin position="118"/>
        <end position="137"/>
    </location>
</feature>
<keyword evidence="5 6" id="KW-0472">Membrane</keyword>
<keyword evidence="4 6" id="KW-1133">Transmembrane helix</keyword>
<dbReference type="Gene3D" id="1.20.81.30">
    <property type="entry name" value="Type II secretion system (T2SS), domain F"/>
    <property type="match status" value="1"/>
</dbReference>
<reference evidence="9" key="1">
    <citation type="submission" date="2016-10" db="EMBL/GenBank/DDBJ databases">
        <authorList>
            <person name="Varghese N."/>
            <person name="Submissions S."/>
        </authorList>
    </citation>
    <scope>NUCLEOTIDE SEQUENCE [LARGE SCALE GENOMIC DNA]</scope>
    <source>
        <strain evidence="9">CGMCC 1.9108</strain>
    </source>
</reference>
<keyword evidence="9" id="KW-1185">Reference proteome</keyword>
<comment type="subcellular location">
    <subcellularLocation>
        <location evidence="1">Cell membrane</location>
        <topology evidence="1">Multi-pass membrane protein</topology>
    </subcellularLocation>
</comment>
<feature type="transmembrane region" description="Helical" evidence="6">
    <location>
        <begin position="297"/>
        <end position="319"/>
    </location>
</feature>